<gene>
    <name evidence="1" type="ORF">HID58_070643</name>
</gene>
<protein>
    <submittedName>
        <fullName evidence="1">Uncharacterized protein</fullName>
    </submittedName>
</protein>
<dbReference type="InterPro" id="IPR015943">
    <property type="entry name" value="WD40/YVTN_repeat-like_dom_sf"/>
</dbReference>
<proteinExistence type="predicted"/>
<dbReference type="InterPro" id="IPR036322">
    <property type="entry name" value="WD40_repeat_dom_sf"/>
</dbReference>
<evidence type="ECO:0000313" key="1">
    <source>
        <dbReference type="EMBL" id="KAH0873281.1"/>
    </source>
</evidence>
<dbReference type="Gene3D" id="2.130.10.10">
    <property type="entry name" value="YVTN repeat-like/Quinoprotein amine dehydrogenase"/>
    <property type="match status" value="1"/>
</dbReference>
<comment type="caution">
    <text evidence="1">The sequence shown here is derived from an EMBL/GenBank/DDBJ whole genome shotgun (WGS) entry which is preliminary data.</text>
</comment>
<keyword evidence="2" id="KW-1185">Reference proteome</keyword>
<name>A0ABQ7YZC1_BRANA</name>
<dbReference type="InterPro" id="IPR039241">
    <property type="entry name" value="Rrp9-like"/>
</dbReference>
<reference evidence="1 2" key="1">
    <citation type="submission" date="2021-05" db="EMBL/GenBank/DDBJ databases">
        <title>Genome Assembly of Synthetic Allotetraploid Brassica napus Reveals Homoeologous Exchanges between Subgenomes.</title>
        <authorList>
            <person name="Davis J.T."/>
        </authorList>
    </citation>
    <scope>NUCLEOTIDE SEQUENCE [LARGE SCALE GENOMIC DNA]</scope>
    <source>
        <strain evidence="2">cv. Da-Ae</strain>
        <tissue evidence="1">Seedling</tissue>
    </source>
</reference>
<dbReference type="PANTHER" id="PTHR19865:SF11">
    <property type="entry name" value="BNAA08G02260D PROTEIN"/>
    <property type="match status" value="1"/>
</dbReference>
<dbReference type="SUPFAM" id="SSF50978">
    <property type="entry name" value="WD40 repeat-like"/>
    <property type="match status" value="1"/>
</dbReference>
<dbReference type="PANTHER" id="PTHR19865">
    <property type="entry name" value="U3 SMALL NUCLEOLAR RNA INTERACTING PROTEIN 2"/>
    <property type="match status" value="1"/>
</dbReference>
<accession>A0ABQ7YZC1</accession>
<evidence type="ECO:0000313" key="2">
    <source>
        <dbReference type="Proteomes" id="UP000824890"/>
    </source>
</evidence>
<organism evidence="1 2">
    <name type="scientific">Brassica napus</name>
    <name type="common">Rape</name>
    <dbReference type="NCBI Taxonomy" id="3708"/>
    <lineage>
        <taxon>Eukaryota</taxon>
        <taxon>Viridiplantae</taxon>
        <taxon>Streptophyta</taxon>
        <taxon>Embryophyta</taxon>
        <taxon>Tracheophyta</taxon>
        <taxon>Spermatophyta</taxon>
        <taxon>Magnoliopsida</taxon>
        <taxon>eudicotyledons</taxon>
        <taxon>Gunneridae</taxon>
        <taxon>Pentapetalae</taxon>
        <taxon>rosids</taxon>
        <taxon>malvids</taxon>
        <taxon>Brassicales</taxon>
        <taxon>Brassicaceae</taxon>
        <taxon>Brassiceae</taxon>
        <taxon>Brassica</taxon>
    </lineage>
</organism>
<sequence length="314" mass="35035">MNWSVRCDKKYHLAITSLLEQYPNRVEIVQLDESNGEIRSDPNLAFEHPYPHTKTIFIPDKECQRPDLLATSSDFLHLWRIADDHSRIELKSCLNSTFSVWNVQDSFGHQDEILAIDALRKERALTLGRDRTMLLHKMSETSRTIYRAPASSLERCCFISETEYLSGSDRNALLKKKPVFLLKNAHSVLVGVITTNENGDHDCVEYSNSSTTSSWVSSAAVGSDFAASGAGNGFVHLMVVEASALWIFIQASTDKTGFVNSMAFAKSGKFLIAGVGQNCYGFCDINMLQETRFGRWGCIKSAQNGVAIHPLRLS</sequence>
<dbReference type="EMBL" id="JAGKQM010000016">
    <property type="protein sequence ID" value="KAH0873281.1"/>
    <property type="molecule type" value="Genomic_DNA"/>
</dbReference>
<dbReference type="Proteomes" id="UP000824890">
    <property type="component" value="Unassembled WGS sequence"/>
</dbReference>